<feature type="compositionally biased region" description="Low complexity" evidence="5">
    <location>
        <begin position="175"/>
        <end position="185"/>
    </location>
</feature>
<organism evidence="8 9">
    <name type="scientific">Cutaneotrichosporon cavernicola</name>
    <dbReference type="NCBI Taxonomy" id="279322"/>
    <lineage>
        <taxon>Eukaryota</taxon>
        <taxon>Fungi</taxon>
        <taxon>Dikarya</taxon>
        <taxon>Basidiomycota</taxon>
        <taxon>Agaricomycotina</taxon>
        <taxon>Tremellomycetes</taxon>
        <taxon>Trichosporonales</taxon>
        <taxon>Trichosporonaceae</taxon>
        <taxon>Cutaneotrichosporon</taxon>
    </lineage>
</organism>
<feature type="region of interest" description="Disordered" evidence="5">
    <location>
        <begin position="648"/>
        <end position="669"/>
    </location>
</feature>
<evidence type="ECO:0000256" key="2">
    <source>
        <dbReference type="ARBA" id="ARBA00022692"/>
    </source>
</evidence>
<feature type="region of interest" description="Disordered" evidence="5">
    <location>
        <begin position="1"/>
        <end position="189"/>
    </location>
</feature>
<dbReference type="EMBL" id="AP028212">
    <property type="protein sequence ID" value="BEI88470.1"/>
    <property type="molecule type" value="Genomic_DNA"/>
</dbReference>
<keyword evidence="4 6" id="KW-0472">Membrane</keyword>
<proteinExistence type="predicted"/>
<protein>
    <recommendedName>
        <fullName evidence="7">Integral membrane bound transporter domain-containing protein</fullName>
    </recommendedName>
</protein>
<dbReference type="PANTHER" id="PTHR47804:SF1">
    <property type="entry name" value="DUF2421 DOMAIN-CONTAINING PROTEIN"/>
    <property type="match status" value="1"/>
</dbReference>
<evidence type="ECO:0000256" key="1">
    <source>
        <dbReference type="ARBA" id="ARBA00004141"/>
    </source>
</evidence>
<dbReference type="RefSeq" id="XP_060453736.1">
    <property type="nucleotide sequence ID" value="XM_060596776.1"/>
</dbReference>
<evidence type="ECO:0000256" key="5">
    <source>
        <dbReference type="SAM" id="MobiDB-lite"/>
    </source>
</evidence>
<gene>
    <name evidence="8" type="ORF">CcaverHIS019_0111880</name>
</gene>
<feature type="domain" description="Integral membrane bound transporter" evidence="7">
    <location>
        <begin position="834"/>
        <end position="957"/>
    </location>
</feature>
<dbReference type="KEGG" id="ccac:CcaHIS019_0111880"/>
<evidence type="ECO:0000313" key="8">
    <source>
        <dbReference type="EMBL" id="BEI88470.1"/>
    </source>
</evidence>
<dbReference type="InterPro" id="IPR052430">
    <property type="entry name" value="IVT-Associated"/>
</dbReference>
<dbReference type="GO" id="GO:0016020">
    <property type="term" value="C:membrane"/>
    <property type="evidence" value="ECO:0007669"/>
    <property type="project" value="UniProtKB-SubCell"/>
</dbReference>
<feature type="compositionally biased region" description="Basic and acidic residues" evidence="5">
    <location>
        <begin position="160"/>
        <end position="174"/>
    </location>
</feature>
<accession>A0AA48I7F8</accession>
<feature type="transmembrane region" description="Helical" evidence="6">
    <location>
        <begin position="939"/>
        <end position="962"/>
    </location>
</feature>
<keyword evidence="2 6" id="KW-0812">Transmembrane</keyword>
<feature type="transmembrane region" description="Helical" evidence="6">
    <location>
        <begin position="910"/>
        <end position="927"/>
    </location>
</feature>
<sequence>MSTGRNWSSPTSTRPSVSTDISPIPSSILSDMNVSTSTENDAEDEATTPTATTHPPPHPEPWGRRSVSAQVKRPHLSHRISVGSSLRATPGPSSASPYRGRGRPPAPSSLPSSGWAGPQRDLLRPHSGQTREASPAAATVSPQNDYLPDWESLQDLVMPAHDDANHTPSRHRDSSVGSRRSGYGSLDTPVRATRTVSYHLPRVSSVTETNEESDEDVAQSSYFAVGDDRPSIVTMEQPRVASPLPPVGAETPSGGHQTPVSPSAAAKKPLPSHMSHLVATIVLMFIPARTMGNMILSTRYCLTLTGLAVPVSLLSFGIVRFFNFLSPSDGDTWDWANELSGWTVCVVCIGGSLTALAWLKQWVNNPSFNSGSSLAAIVLLIVVVREGGVIQVKEVFLIMLVGVTITNVVCFTVKPVSATTRLQGSMTKSLDGFSTLLDILCSTFLLEQPHAKKNRMPLAQAVKAHGAAFKSLNANLAEAKHERLIDPRMRGVKLELYDAAIGSMARLAQHLAAMRSSTRLQEALLRANRDGRIDLAQAEKRSHNVADSVIYELGDLPTVSIEEEADVELSLQLFHKLQRMTGGDMDRLVGKCDEALDAIEEVFGAQSKEDTEEADVPGTRAAVAEALSDFSRSSGRAIKRIYAGPRRRKGVYDSDNDSSSSDEGQEPQHRTLLLSVNEDDDDGPNEVIFLVYFFLFTMEEFAGELLFLLGTVNEIIDSPPVSAWDQLRSIIAPWRKSPRKKANFLYKQFQKLVPMDPSKLQPPLFPKTQRDERGTLLTPARASMSFRQRLSQFLWELGTRLSEPDLRYAIKTGLGGAILAAPAFAETTRPFFIDYHGEWALITYFGTMSKTVGQTNFLSFTRTAGTIMGGVVAVIACQLFPFDPVALPIFGFLFSLPCFYIITQMPEYRLTGIFVLLTYNLTCLYSYNLRDMALSAVTIALKRTACIVAGVVWAAVVTRWWWPFTARRELRMGLGDFFLDLSYLYSRLVTTYVRGADPTPGRTYESDPSYTPELPTERTALLPPAAPAPVEHHLSKDVLQFMAMEIHLQGQLGELRGLLGHAKNEPRLKGPFASAFYHEVLLSCERVLDRLHSMRCVATRSEWDQSIRQAFVLPVNKQQREMAGSIILYFYTLSAGFRLRLPMPPYLPPAEEARERLVDAIRQLDVVKRRSVSCGGRHLLFFAYALAMQEVINELDYIGGLLQDAFGVIATSSGVREFDELFVGGPGDGDEHVHDSHLAFDSSFHFRSAAS</sequence>
<dbReference type="AlphaFoldDB" id="A0AA48I7F8"/>
<feature type="transmembrane region" description="Helical" evidence="6">
    <location>
        <begin position="339"/>
        <end position="359"/>
    </location>
</feature>
<keyword evidence="9" id="KW-1185">Reference proteome</keyword>
<evidence type="ECO:0000256" key="6">
    <source>
        <dbReference type="SAM" id="Phobius"/>
    </source>
</evidence>
<feature type="compositionally biased region" description="Low complexity" evidence="5">
    <location>
        <begin position="8"/>
        <end position="30"/>
    </location>
</feature>
<dbReference type="Pfam" id="PF13515">
    <property type="entry name" value="FUSC_2"/>
    <property type="match status" value="1"/>
</dbReference>
<evidence type="ECO:0000313" key="9">
    <source>
        <dbReference type="Proteomes" id="UP001233271"/>
    </source>
</evidence>
<dbReference type="Proteomes" id="UP001233271">
    <property type="component" value="Chromosome 1"/>
</dbReference>
<feature type="transmembrane region" description="Helical" evidence="6">
    <location>
        <begin position="300"/>
        <end position="319"/>
    </location>
</feature>
<reference evidence="8" key="1">
    <citation type="journal article" date="2023" name="BMC Genomics">
        <title>Chromosome-level genome assemblies of Cutaneotrichosporon spp. (Trichosporonales, Basidiomycota) reveal imbalanced evolution between nucleotide sequences and chromosome synteny.</title>
        <authorList>
            <person name="Kobayashi Y."/>
            <person name="Kayamori A."/>
            <person name="Aoki K."/>
            <person name="Shiwa Y."/>
            <person name="Matsutani M."/>
            <person name="Fujita N."/>
            <person name="Sugita T."/>
            <person name="Iwasaki W."/>
            <person name="Tanaka N."/>
            <person name="Takashima M."/>
        </authorList>
    </citation>
    <scope>NUCLEOTIDE SEQUENCE</scope>
    <source>
        <strain evidence="8">HIS019</strain>
    </source>
</reference>
<feature type="transmembrane region" description="Helical" evidence="6">
    <location>
        <begin position="885"/>
        <end position="903"/>
    </location>
</feature>
<feature type="region of interest" description="Disordered" evidence="5">
    <location>
        <begin position="239"/>
        <end position="267"/>
    </location>
</feature>
<evidence type="ECO:0000256" key="4">
    <source>
        <dbReference type="ARBA" id="ARBA00023136"/>
    </source>
</evidence>
<dbReference type="PANTHER" id="PTHR47804">
    <property type="entry name" value="60S RIBOSOMAL PROTEIN L19"/>
    <property type="match status" value="1"/>
</dbReference>
<keyword evidence="3 6" id="KW-1133">Transmembrane helix</keyword>
<feature type="transmembrane region" description="Helical" evidence="6">
    <location>
        <begin position="371"/>
        <end position="390"/>
    </location>
</feature>
<feature type="compositionally biased region" description="Polar residues" evidence="5">
    <location>
        <begin position="82"/>
        <end position="96"/>
    </location>
</feature>
<feature type="transmembrane region" description="Helical" evidence="6">
    <location>
        <begin position="857"/>
        <end position="879"/>
    </location>
</feature>
<evidence type="ECO:0000256" key="3">
    <source>
        <dbReference type="ARBA" id="ARBA00022989"/>
    </source>
</evidence>
<name>A0AA48I7F8_9TREE</name>
<evidence type="ECO:0000259" key="7">
    <source>
        <dbReference type="Pfam" id="PF13515"/>
    </source>
</evidence>
<dbReference type="InterPro" id="IPR049453">
    <property type="entry name" value="Memb_transporter_dom"/>
</dbReference>
<dbReference type="GeneID" id="85492341"/>
<comment type="subcellular location">
    <subcellularLocation>
        <location evidence="1">Membrane</location>
        <topology evidence="1">Multi-pass membrane protein</topology>
    </subcellularLocation>
</comment>
<feature type="transmembrane region" description="Helical" evidence="6">
    <location>
        <begin position="396"/>
        <end position="416"/>
    </location>
</feature>